<protein>
    <submittedName>
        <fullName evidence="1">Uncharacterized protein</fullName>
    </submittedName>
</protein>
<reference evidence="1 2" key="1">
    <citation type="submission" date="2016-11" db="EMBL/GenBank/DDBJ databases">
        <title>Study of marine rhodopsin-containing bacteria.</title>
        <authorList>
            <person name="Yoshizawa S."/>
            <person name="Kumagai Y."/>
            <person name="Kogure K."/>
        </authorList>
    </citation>
    <scope>NUCLEOTIDE SEQUENCE [LARGE SCALE GENOMIC DNA]</scope>
    <source>
        <strain evidence="1 2">SG-29</strain>
    </source>
</reference>
<accession>A0A259TUN8</accession>
<evidence type="ECO:0000313" key="1">
    <source>
        <dbReference type="EMBL" id="OZC01479.1"/>
    </source>
</evidence>
<sequence length="413" mass="43493">MSFRLTAHRQNQAQTRLVSAESAQVALDRVLAAPGFAPCHPPDDVLAEQAPTLPPRDALDVDPEGGAVAVAIDVNALARPPGRNSNRRLDTATLDAALKLVDQAGRWRAQPYVRLSVALPSTGPFDPVEFGDVRLAVGDSDVPSGDAPPHFGSFTVGVAHRLANGSLRLGNDLAGEYNRVLGAVGLLDDLAAVLDATPVPVLDDALASPLADAGHVVLNVRDPDTLLLTSDVRRIGGRRTVELEREALKDGRRVVKLPGQVGLGGGGRNFATLTVLDPSRPFTIGQVRAVLELWGGRVYSGEIGLAFSPGAYDQLRAETANSDPVGQWSVRFRSLGVRDATALEASNLTPSVYGEFGVGSVTEPSGERIDLVLVPDVRSYRIRAYAYALDTDVAGVLARLLGDAGVVDTGPAH</sequence>
<keyword evidence="2" id="KW-1185">Reference proteome</keyword>
<comment type="caution">
    <text evidence="1">The sequence shown here is derived from an EMBL/GenBank/DDBJ whole genome shotgun (WGS) entry which is preliminary data.</text>
</comment>
<dbReference type="AlphaFoldDB" id="A0A259TUN8"/>
<proteinExistence type="predicted"/>
<dbReference type="EMBL" id="MQWB01000010">
    <property type="protein sequence ID" value="OZC01479.1"/>
    <property type="molecule type" value="Genomic_DNA"/>
</dbReference>
<dbReference type="InParanoid" id="A0A259TUN8"/>
<organism evidence="1 2">
    <name type="scientific">Rubricoccus marinus</name>
    <dbReference type="NCBI Taxonomy" id="716817"/>
    <lineage>
        <taxon>Bacteria</taxon>
        <taxon>Pseudomonadati</taxon>
        <taxon>Rhodothermota</taxon>
        <taxon>Rhodothermia</taxon>
        <taxon>Rhodothermales</taxon>
        <taxon>Rubricoccaceae</taxon>
        <taxon>Rubricoccus</taxon>
    </lineage>
</organism>
<name>A0A259TUN8_9BACT</name>
<gene>
    <name evidence="1" type="ORF">BSZ36_17550</name>
</gene>
<evidence type="ECO:0000313" key="2">
    <source>
        <dbReference type="Proteomes" id="UP000216446"/>
    </source>
</evidence>
<dbReference type="RefSeq" id="WP_094551651.1">
    <property type="nucleotide sequence ID" value="NZ_MQWB01000010.1"/>
</dbReference>
<dbReference type="Proteomes" id="UP000216446">
    <property type="component" value="Unassembled WGS sequence"/>
</dbReference>